<accession>A0ABN9T8Y4</accession>
<dbReference type="Pfam" id="PF07426">
    <property type="entry name" value="Dynactin_p22"/>
    <property type="match status" value="1"/>
</dbReference>
<keyword evidence="2" id="KW-1185">Reference proteome</keyword>
<name>A0ABN9T8Y4_9DINO</name>
<reference evidence="1" key="1">
    <citation type="submission" date="2023-10" db="EMBL/GenBank/DDBJ databases">
        <authorList>
            <person name="Chen Y."/>
            <person name="Shah S."/>
            <person name="Dougan E. K."/>
            <person name="Thang M."/>
            <person name="Chan C."/>
        </authorList>
    </citation>
    <scope>NUCLEOTIDE SEQUENCE [LARGE SCALE GENOMIC DNA]</scope>
</reference>
<comment type="caution">
    <text evidence="1">The sequence shown here is derived from an EMBL/GenBank/DDBJ whole genome shotgun (WGS) entry which is preliminary data.</text>
</comment>
<dbReference type="Proteomes" id="UP001189429">
    <property type="component" value="Unassembled WGS sequence"/>
</dbReference>
<evidence type="ECO:0000313" key="2">
    <source>
        <dbReference type="Proteomes" id="UP001189429"/>
    </source>
</evidence>
<organism evidence="1 2">
    <name type="scientific">Prorocentrum cordatum</name>
    <dbReference type="NCBI Taxonomy" id="2364126"/>
    <lineage>
        <taxon>Eukaryota</taxon>
        <taxon>Sar</taxon>
        <taxon>Alveolata</taxon>
        <taxon>Dinophyceae</taxon>
        <taxon>Prorocentrales</taxon>
        <taxon>Prorocentraceae</taxon>
        <taxon>Prorocentrum</taxon>
    </lineage>
</organism>
<dbReference type="EMBL" id="CAUYUJ010014464">
    <property type="protein sequence ID" value="CAK0841552.1"/>
    <property type="molecule type" value="Genomic_DNA"/>
</dbReference>
<proteinExistence type="predicted"/>
<dbReference type="InterPro" id="IPR009991">
    <property type="entry name" value="DCTN3"/>
</dbReference>
<sequence>MDLGHTRPDEGQFCSRVKDAYKSVSAIFEQEHLKRLEGLVAAVEDPWLTMNGAGAPAAEEQLLHLAARWAHIAQHGEQLRGFAGALAEIEQSQSSINYPELQQAPSNSLRLQRLEARGALLARAAAKLHEDVSTVAEDYHSAMTELSAQFLAWDAALERRIAARQ</sequence>
<protein>
    <submittedName>
        <fullName evidence="1">Uncharacterized protein</fullName>
    </submittedName>
</protein>
<gene>
    <name evidence="1" type="ORF">PCOR1329_LOCUS36723</name>
</gene>
<evidence type="ECO:0000313" key="1">
    <source>
        <dbReference type="EMBL" id="CAK0841552.1"/>
    </source>
</evidence>